<evidence type="ECO:0000256" key="1">
    <source>
        <dbReference type="SAM" id="MobiDB-lite"/>
    </source>
</evidence>
<dbReference type="GO" id="GO:0099072">
    <property type="term" value="P:regulation of postsynaptic membrane neurotransmitter receptor levels"/>
    <property type="evidence" value="ECO:0007669"/>
    <property type="project" value="TreeGrafter"/>
</dbReference>
<dbReference type="OrthoDB" id="6418377at2759"/>
<dbReference type="OMA" id="NSSHMTF"/>
<feature type="domain" description="DOMON" evidence="2">
    <location>
        <begin position="10"/>
        <end position="132"/>
    </location>
</feature>
<dbReference type="InterPro" id="IPR042789">
    <property type="entry name" value="FRRS1L"/>
</dbReference>
<keyword evidence="4" id="KW-1185">Reference proteome</keyword>
<dbReference type="InterPro" id="IPR005018">
    <property type="entry name" value="DOMON_domain"/>
</dbReference>
<evidence type="ECO:0000313" key="4">
    <source>
        <dbReference type="Proteomes" id="UP000887568"/>
    </source>
</evidence>
<accession>A0A914AGV7</accession>
<dbReference type="SMART" id="SM00664">
    <property type="entry name" value="DoH"/>
    <property type="match status" value="1"/>
</dbReference>
<evidence type="ECO:0000259" key="2">
    <source>
        <dbReference type="PROSITE" id="PS50836"/>
    </source>
</evidence>
<dbReference type="GeneID" id="119733931"/>
<evidence type="ECO:0000313" key="3">
    <source>
        <dbReference type="EnsemblMetazoa" id="XP_038063220.1"/>
    </source>
</evidence>
<dbReference type="PROSITE" id="PS50836">
    <property type="entry name" value="DOMON"/>
    <property type="match status" value="1"/>
</dbReference>
<reference evidence="3" key="1">
    <citation type="submission" date="2022-11" db="UniProtKB">
        <authorList>
            <consortium name="EnsemblMetazoa"/>
        </authorList>
    </citation>
    <scope>IDENTIFICATION</scope>
</reference>
<dbReference type="RefSeq" id="XP_038063220.1">
    <property type="nucleotide sequence ID" value="XM_038207292.1"/>
</dbReference>
<dbReference type="GO" id="GO:1900449">
    <property type="term" value="P:regulation of glutamate receptor signaling pathway"/>
    <property type="evidence" value="ECO:0007669"/>
    <property type="project" value="InterPro"/>
</dbReference>
<dbReference type="EnsemblMetazoa" id="XM_038207292.1">
    <property type="protein sequence ID" value="XP_038063220.1"/>
    <property type="gene ID" value="LOC119733931"/>
</dbReference>
<dbReference type="Proteomes" id="UP000887568">
    <property type="component" value="Unplaced"/>
</dbReference>
<dbReference type="AlphaFoldDB" id="A0A914AGV7"/>
<protein>
    <recommendedName>
        <fullName evidence="2">DOMON domain-containing protein</fullName>
    </recommendedName>
</protein>
<sequence length="214" mass="22848">MGLRVHSGFCDYAAEWSVNEDTDEITLAFRGRSNGWVAVGFSGDQAMAGDDVLMCIADPPGAGANSTGARFEHRYNYGYSNLPAEAEGITVNSASFTDGILQCSVTRDLTVFNSSHMTFDLSSDWFMLFAQGPISSSGQPVRHSVYPAITDMKASLSSLDEVFVLGESRRPSPGQGDGGGSEDETGSDNGSSAIQLTGHWMALFVCLHVLLIGW</sequence>
<organism evidence="3 4">
    <name type="scientific">Patiria miniata</name>
    <name type="common">Bat star</name>
    <name type="synonym">Asterina miniata</name>
    <dbReference type="NCBI Taxonomy" id="46514"/>
    <lineage>
        <taxon>Eukaryota</taxon>
        <taxon>Metazoa</taxon>
        <taxon>Echinodermata</taxon>
        <taxon>Eleutherozoa</taxon>
        <taxon>Asterozoa</taxon>
        <taxon>Asteroidea</taxon>
        <taxon>Valvatacea</taxon>
        <taxon>Valvatida</taxon>
        <taxon>Asterinidae</taxon>
        <taxon>Patiria</taxon>
    </lineage>
</organism>
<feature type="region of interest" description="Disordered" evidence="1">
    <location>
        <begin position="167"/>
        <end position="191"/>
    </location>
</feature>
<proteinExistence type="predicted"/>
<name>A0A914AGV7_PATMI</name>
<dbReference type="PANTHER" id="PTHR46902:SF1">
    <property type="entry name" value="DOMON DOMAIN-CONTAINING PROTEIN FRRS1L"/>
    <property type="match status" value="1"/>
</dbReference>
<dbReference type="Pfam" id="PF03351">
    <property type="entry name" value="DOMON"/>
    <property type="match status" value="1"/>
</dbReference>
<dbReference type="PANTHER" id="PTHR46902">
    <property type="entry name" value="DOMON DOMAIN-CONTAINING PROTEIN FRRS1L"/>
    <property type="match status" value="1"/>
</dbReference>